<evidence type="ECO:0000256" key="1">
    <source>
        <dbReference type="ARBA" id="ARBA00004245"/>
    </source>
</evidence>
<dbReference type="GO" id="GO:0005856">
    <property type="term" value="C:cytoskeleton"/>
    <property type="evidence" value="ECO:0007669"/>
    <property type="project" value="UniProtKB-SubCell"/>
</dbReference>
<dbReference type="GO" id="GO:0008017">
    <property type="term" value="F:microtubule binding"/>
    <property type="evidence" value="ECO:0007669"/>
    <property type="project" value="InterPro"/>
</dbReference>
<dbReference type="OrthoDB" id="2250192at2759"/>
<gene>
    <name evidence="6" type="primary">Contig14316.g15251</name>
    <name evidence="6" type="ORF">STYLEM_17517</name>
</gene>
<reference evidence="6 7" key="1">
    <citation type="submission" date="2014-06" db="EMBL/GenBank/DDBJ databases">
        <authorList>
            <person name="Swart Estienne"/>
        </authorList>
    </citation>
    <scope>NUCLEOTIDE SEQUENCE [LARGE SCALE GENOMIC DNA]</scope>
    <source>
        <strain evidence="6 7">130c</strain>
    </source>
</reference>
<dbReference type="EMBL" id="CCKQ01016518">
    <property type="protein sequence ID" value="CDW88396.1"/>
    <property type="molecule type" value="Genomic_DNA"/>
</dbReference>
<dbReference type="SUPFAM" id="SSF143575">
    <property type="entry name" value="GAS2 domain-like"/>
    <property type="match status" value="1"/>
</dbReference>
<evidence type="ECO:0000256" key="2">
    <source>
        <dbReference type="ARBA" id="ARBA00022490"/>
    </source>
</evidence>
<proteinExistence type="predicted"/>
<feature type="compositionally biased region" description="Acidic residues" evidence="4">
    <location>
        <begin position="92"/>
        <end position="105"/>
    </location>
</feature>
<dbReference type="Pfam" id="PF02187">
    <property type="entry name" value="GAS2"/>
    <property type="match status" value="1"/>
</dbReference>
<evidence type="ECO:0000256" key="4">
    <source>
        <dbReference type="SAM" id="MobiDB-lite"/>
    </source>
</evidence>
<keyword evidence="7" id="KW-1185">Reference proteome</keyword>
<organism evidence="6 7">
    <name type="scientific">Stylonychia lemnae</name>
    <name type="common">Ciliate</name>
    <dbReference type="NCBI Taxonomy" id="5949"/>
    <lineage>
        <taxon>Eukaryota</taxon>
        <taxon>Sar</taxon>
        <taxon>Alveolata</taxon>
        <taxon>Ciliophora</taxon>
        <taxon>Intramacronucleata</taxon>
        <taxon>Spirotrichea</taxon>
        <taxon>Stichotrichia</taxon>
        <taxon>Sporadotrichida</taxon>
        <taxon>Oxytrichidae</taxon>
        <taxon>Stylonychinae</taxon>
        <taxon>Stylonychia</taxon>
    </lineage>
</organism>
<protein>
    <submittedName>
        <fullName evidence="6">Cell division protein</fullName>
    </submittedName>
</protein>
<dbReference type="Proteomes" id="UP000039865">
    <property type="component" value="Unassembled WGS sequence"/>
</dbReference>
<keyword evidence="6" id="KW-0131">Cell cycle</keyword>
<feature type="compositionally biased region" description="Low complexity" evidence="4">
    <location>
        <begin position="71"/>
        <end position="87"/>
    </location>
</feature>
<sequence>MGGTCCAEHREKSEKMYDTREIQHLSKIKITFTVPPMSPPKQKKKKPDPEPVKEQPPPEPIKQPDPEPIIEEQPIIEEPPIIEEQPILDSPTIEEVEPPVEEEEQVVEQIPIIEVQQLIEEQPVIEEPPIEEPPVEEKSPVIEQQEEPIFLKMPQPKQMSRKSQVVKLAIMEEEDEDADTQPSTMFEQSQTVQLSPQMKPKQVFQKIYKAVKGDAVDEVVQKIVFDLKCQLPIIRVASGKYLIGTDLKMLMIKGTICMVRVGGGWERLEDYINRVQDQEIDKIKRLMTEVQKPYQLVMVDLLININAEQTVIQNYQRYSKYNIPDKCLPQEYRRKSVAF</sequence>
<evidence type="ECO:0000259" key="5">
    <source>
        <dbReference type="PROSITE" id="PS51460"/>
    </source>
</evidence>
<keyword evidence="2" id="KW-0963">Cytoplasm</keyword>
<name>A0A078B2D7_STYLE</name>
<feature type="compositionally biased region" description="Pro residues" evidence="4">
    <location>
        <begin position="54"/>
        <end position="67"/>
    </location>
</feature>
<keyword evidence="6" id="KW-0132">Cell division</keyword>
<dbReference type="InParanoid" id="A0A078B2D7"/>
<accession>A0A078B2D7</accession>
<dbReference type="InterPro" id="IPR003108">
    <property type="entry name" value="GAR_dom"/>
</dbReference>
<evidence type="ECO:0000256" key="3">
    <source>
        <dbReference type="ARBA" id="ARBA00023212"/>
    </source>
</evidence>
<dbReference type="SMART" id="SM00243">
    <property type="entry name" value="GAS2"/>
    <property type="match status" value="1"/>
</dbReference>
<feature type="domain" description="GAR" evidence="5">
    <location>
        <begin position="207"/>
        <end position="279"/>
    </location>
</feature>
<dbReference type="InterPro" id="IPR036534">
    <property type="entry name" value="GAR_dom_sf"/>
</dbReference>
<dbReference type="Gene3D" id="3.30.920.20">
    <property type="entry name" value="Gas2-like domain"/>
    <property type="match status" value="1"/>
</dbReference>
<feature type="region of interest" description="Disordered" evidence="4">
    <location>
        <begin position="28"/>
        <end position="105"/>
    </location>
</feature>
<comment type="subcellular location">
    <subcellularLocation>
        <location evidence="1">Cytoplasm</location>
        <location evidence="1">Cytoskeleton</location>
    </subcellularLocation>
</comment>
<evidence type="ECO:0000313" key="7">
    <source>
        <dbReference type="Proteomes" id="UP000039865"/>
    </source>
</evidence>
<dbReference type="GO" id="GO:0051301">
    <property type="term" value="P:cell division"/>
    <property type="evidence" value="ECO:0007669"/>
    <property type="project" value="UniProtKB-KW"/>
</dbReference>
<keyword evidence="3" id="KW-0206">Cytoskeleton</keyword>
<evidence type="ECO:0000313" key="6">
    <source>
        <dbReference type="EMBL" id="CDW88396.1"/>
    </source>
</evidence>
<dbReference type="AlphaFoldDB" id="A0A078B2D7"/>
<dbReference type="PROSITE" id="PS51460">
    <property type="entry name" value="GAR"/>
    <property type="match status" value="1"/>
</dbReference>